<proteinExistence type="predicted"/>
<gene>
    <name evidence="1" type="ORF">rsdtw13_14960</name>
</gene>
<dbReference type="EMBL" id="BROD01000001">
    <property type="protein sequence ID" value="GKX66238.1"/>
    <property type="molecule type" value="Genomic_DNA"/>
</dbReference>
<organism evidence="1 2">
    <name type="scientific">Inconstantimicrobium mannanitabidum</name>
    <dbReference type="NCBI Taxonomy" id="1604901"/>
    <lineage>
        <taxon>Bacteria</taxon>
        <taxon>Bacillati</taxon>
        <taxon>Bacillota</taxon>
        <taxon>Clostridia</taxon>
        <taxon>Eubacteriales</taxon>
        <taxon>Clostridiaceae</taxon>
        <taxon>Inconstantimicrobium</taxon>
    </lineage>
</organism>
<evidence type="ECO:0000313" key="2">
    <source>
        <dbReference type="Proteomes" id="UP001058074"/>
    </source>
</evidence>
<keyword evidence="2" id="KW-1185">Reference proteome</keyword>
<reference evidence="1" key="1">
    <citation type="journal article" date="2025" name="Int. J. Syst. Evol. Microbiol.">
        <title>Inconstantimicrobium mannanitabidum sp. nov., a novel member of the family Clostridiaceae isolated from anoxic soil under the treatment of reductive soil disinfestation.</title>
        <authorList>
            <person name="Ueki A."/>
            <person name="Tonouchi A."/>
            <person name="Honma S."/>
            <person name="Kaku N."/>
            <person name="Ueki K."/>
        </authorList>
    </citation>
    <scope>NUCLEOTIDE SEQUENCE</scope>
    <source>
        <strain evidence="1">TW13</strain>
    </source>
</reference>
<accession>A0ACB5RB46</accession>
<evidence type="ECO:0000313" key="1">
    <source>
        <dbReference type="EMBL" id="GKX66238.1"/>
    </source>
</evidence>
<name>A0ACB5RB46_9CLOT</name>
<protein>
    <submittedName>
        <fullName evidence="1">Uncharacterized protein</fullName>
    </submittedName>
</protein>
<comment type="caution">
    <text evidence="1">The sequence shown here is derived from an EMBL/GenBank/DDBJ whole genome shotgun (WGS) entry which is preliminary data.</text>
</comment>
<dbReference type="Proteomes" id="UP001058074">
    <property type="component" value="Unassembled WGS sequence"/>
</dbReference>
<sequence>MPVFVIGIVEKDMPMYLTVIHKIMYECGVFKFKFATLNEPKAKREIPIAIIIRESILLYKVPTIGIIRAMAKDGNNKISPESSAERC</sequence>